<dbReference type="AlphaFoldDB" id="A0A9Q3WQD3"/>
<accession>A0A9Q3WQD3</accession>
<evidence type="ECO:0000313" key="2">
    <source>
        <dbReference type="Proteomes" id="UP000813672"/>
    </source>
</evidence>
<evidence type="ECO:0000313" key="1">
    <source>
        <dbReference type="EMBL" id="MCE8540153.1"/>
    </source>
</evidence>
<protein>
    <submittedName>
        <fullName evidence="1">Glycosyltransferase</fullName>
    </submittedName>
</protein>
<proteinExistence type="predicted"/>
<dbReference type="CDD" id="cd03801">
    <property type="entry name" value="GT4_PimA-like"/>
    <property type="match status" value="1"/>
</dbReference>
<comment type="caution">
    <text evidence="1">The sequence shown here is derived from an EMBL/GenBank/DDBJ whole genome shotgun (WGS) entry which is preliminary data.</text>
</comment>
<dbReference type="SUPFAM" id="SSF53756">
    <property type="entry name" value="UDP-Glycosyltransferase/glycogen phosphorylase"/>
    <property type="match status" value="2"/>
</dbReference>
<dbReference type="RefSeq" id="WP_234222087.1">
    <property type="nucleotide sequence ID" value="NZ_JAGQAF010000023.1"/>
</dbReference>
<dbReference type="PANTHER" id="PTHR12526">
    <property type="entry name" value="GLYCOSYLTRANSFERASE"/>
    <property type="match status" value="1"/>
</dbReference>
<sequence>MRVAVLAEQNFNLIDGSTIWLLNTCKLLALQPDFDTDLLLRHRLTTRLLADELPTGITLRDAEALCAAAGRPGPLAEGGLNIADLPGIVLAWEARHGAYDRIFVRGTELLTRLLDEPAFCDRIVGYAPNAIPDVTQPEPEWVQFGRQRRMPVVVQSETAKRALETLSDYPAHVVHAVPPVVFQEDAPEPRHDGPATLCYSGKIDLQYGLDWLLDLCADLETRPPTEGEVRLRLIAGKDTRRKAHPDFFAGMDRLRARVAQGDLAHVELHSNLPHVQAKALMAGADFAFCLRHNRYDDVIEISTKIVEFCAMGVPPILNDSEFNRSLFGADYPYLVDISQGDIVARIRGIVQQRGTPTHDLARDRALQIAGRFSAPALAAKLGRAIRGHGRPGVSLSPAPRHILIATHERKFLRQMTDRLLADPGIRLSWETWASSVKPSGQPHVPADVDTVLCEWCCENAVWHSHNKRPGTRLLVRLHRFEAFRDFPERVQWDNVDALIVVSEYFRDLMVTRFGVAPERVHVMPQYIDWHELQRPKLPEARFTLGLVGINPFEHKRFDRAIDFLVALRARDPRFQLAVRSAMPWEIEWVWSRQDDTRARFEAQFARIFADPDLAGAIRFDPAGPDMEEWYRGIGTILSSSDTEGCHTAVIEGMASGCLPVVHDWPGARSLFDGHVYERMEDAIAGVIAFATDADQPARRADLSRGVACYDLERCAERLLTL</sequence>
<dbReference type="PANTHER" id="PTHR12526:SF638">
    <property type="entry name" value="SPORE COAT PROTEIN SA"/>
    <property type="match status" value="1"/>
</dbReference>
<gene>
    <name evidence="1" type="ORF">KBY27_22040</name>
</gene>
<name>A0A9Q3WQD3_9RHOB</name>
<dbReference type="Proteomes" id="UP000813672">
    <property type="component" value="Unassembled WGS sequence"/>
</dbReference>
<reference evidence="1" key="1">
    <citation type="journal article" date="2021" name="Environ. Microbiol.">
        <title>Cryptic niche differentiation of novel sediment ecotypes of Rugeria pomeroyi correlates with nitrate respiration.</title>
        <authorList>
            <person name="Lin X."/>
            <person name="McNichol J."/>
            <person name="Chu X."/>
            <person name="Qian Y."/>
            <person name="Luo H."/>
        </authorList>
    </citation>
    <scope>NUCLEOTIDE SEQUENCE</scope>
    <source>
        <strain evidence="1">SZCCDBB064</strain>
    </source>
</reference>
<dbReference type="Gene3D" id="3.40.50.2000">
    <property type="entry name" value="Glycogen Phosphorylase B"/>
    <property type="match status" value="3"/>
</dbReference>
<organism evidence="1 2">
    <name type="scientific">Ruegeria pomeroyi</name>
    <dbReference type="NCBI Taxonomy" id="89184"/>
    <lineage>
        <taxon>Bacteria</taxon>
        <taxon>Pseudomonadati</taxon>
        <taxon>Pseudomonadota</taxon>
        <taxon>Alphaproteobacteria</taxon>
        <taxon>Rhodobacterales</taxon>
        <taxon>Roseobacteraceae</taxon>
        <taxon>Ruegeria</taxon>
    </lineage>
</organism>
<dbReference type="GO" id="GO:0016757">
    <property type="term" value="F:glycosyltransferase activity"/>
    <property type="evidence" value="ECO:0007669"/>
    <property type="project" value="TreeGrafter"/>
</dbReference>
<dbReference type="EMBL" id="JAGQAF010000023">
    <property type="protein sequence ID" value="MCE8540153.1"/>
    <property type="molecule type" value="Genomic_DNA"/>
</dbReference>